<evidence type="ECO:0000256" key="2">
    <source>
        <dbReference type="ARBA" id="ARBA00006997"/>
    </source>
</evidence>
<comment type="caution">
    <text evidence="12">The sequence shown here is derived from an EMBL/GenBank/DDBJ whole genome shotgun (WGS) entry which is preliminary data.</text>
</comment>
<evidence type="ECO:0000256" key="10">
    <source>
        <dbReference type="ARBA" id="ARBA00048567"/>
    </source>
</evidence>
<dbReference type="GO" id="GO:0005524">
    <property type="term" value="F:ATP binding"/>
    <property type="evidence" value="ECO:0007669"/>
    <property type="project" value="UniProtKB-UniRule"/>
</dbReference>
<comment type="caution">
    <text evidence="11">Lacks conserved residue(s) required for the propagation of feature annotation.</text>
</comment>
<dbReference type="InterPro" id="IPR023000">
    <property type="entry name" value="Shikimate_kinase_CS"/>
</dbReference>
<dbReference type="GO" id="GO:0004765">
    <property type="term" value="F:shikimate kinase activity"/>
    <property type="evidence" value="ECO:0007669"/>
    <property type="project" value="UniProtKB-UniRule"/>
</dbReference>
<dbReference type="InterPro" id="IPR000623">
    <property type="entry name" value="Shikimate_kinase/TSH1"/>
</dbReference>
<dbReference type="PANTHER" id="PTHR21087:SF16">
    <property type="entry name" value="SHIKIMATE KINASE 1, CHLOROPLASTIC"/>
    <property type="match status" value="1"/>
</dbReference>
<keyword evidence="11" id="KW-0963">Cytoplasm</keyword>
<keyword evidence="7 11" id="KW-0418">Kinase</keyword>
<dbReference type="SUPFAM" id="SSF52540">
    <property type="entry name" value="P-loop containing nucleoside triphosphate hydrolases"/>
    <property type="match status" value="1"/>
</dbReference>
<evidence type="ECO:0000256" key="3">
    <source>
        <dbReference type="ARBA" id="ARBA00012154"/>
    </source>
</evidence>
<feature type="binding site" evidence="11">
    <location>
        <position position="80"/>
    </location>
    <ligand>
        <name>substrate</name>
    </ligand>
</feature>
<evidence type="ECO:0000256" key="8">
    <source>
        <dbReference type="ARBA" id="ARBA00022840"/>
    </source>
</evidence>
<evidence type="ECO:0000256" key="1">
    <source>
        <dbReference type="ARBA" id="ARBA00004842"/>
    </source>
</evidence>
<dbReference type="EC" id="2.7.1.71" evidence="3 11"/>
<dbReference type="PANTHER" id="PTHR21087">
    <property type="entry name" value="SHIKIMATE KINASE"/>
    <property type="match status" value="1"/>
</dbReference>
<dbReference type="GO" id="GO:0009423">
    <property type="term" value="P:chorismate biosynthetic process"/>
    <property type="evidence" value="ECO:0007669"/>
    <property type="project" value="UniProtKB-UniRule"/>
</dbReference>
<dbReference type="CDD" id="cd00464">
    <property type="entry name" value="SK"/>
    <property type="match status" value="1"/>
</dbReference>
<feature type="binding site" evidence="11">
    <location>
        <position position="13"/>
    </location>
    <ligand>
        <name>Mg(2+)</name>
        <dbReference type="ChEBI" id="CHEBI:18420"/>
    </ligand>
</feature>
<feature type="binding site" evidence="11">
    <location>
        <position position="55"/>
    </location>
    <ligand>
        <name>substrate</name>
    </ligand>
</feature>
<feature type="binding site" evidence="11">
    <location>
        <begin position="9"/>
        <end position="14"/>
    </location>
    <ligand>
        <name>ATP</name>
        <dbReference type="ChEBI" id="CHEBI:30616"/>
    </ligand>
</feature>
<comment type="subcellular location">
    <subcellularLocation>
        <location evidence="11">Cytoplasm</location>
    </subcellularLocation>
</comment>
<dbReference type="InterPro" id="IPR027417">
    <property type="entry name" value="P-loop_NTPase"/>
</dbReference>
<reference evidence="12" key="1">
    <citation type="submission" date="2022-03" db="EMBL/GenBank/DDBJ databases">
        <title>Draft Genome Sequence of Firmicute Strain S0AB, a Heterotrophic Iron/Sulfur-Oxidizing Extreme Acidophile.</title>
        <authorList>
            <person name="Vergara E."/>
            <person name="Pakostova E."/>
            <person name="Johnson D.B."/>
            <person name="Holmes D.S."/>
        </authorList>
    </citation>
    <scope>NUCLEOTIDE SEQUENCE</scope>
    <source>
        <strain evidence="12">S0AB</strain>
    </source>
</reference>
<dbReference type="InterPro" id="IPR031322">
    <property type="entry name" value="Shikimate/glucono_kinase"/>
</dbReference>
<comment type="similarity">
    <text evidence="2 11">Belongs to the shikimate kinase family.</text>
</comment>
<evidence type="ECO:0000256" key="4">
    <source>
        <dbReference type="ARBA" id="ARBA00022605"/>
    </source>
</evidence>
<accession>A0A9X1V7M2</accession>
<keyword evidence="8 11" id="KW-0067">ATP-binding</keyword>
<comment type="pathway">
    <text evidence="1 11">Metabolic intermediate biosynthesis; chorismate biosynthesis; chorismate from D-erythrose 4-phosphate and phosphoenolpyruvate: step 5/7.</text>
</comment>
<evidence type="ECO:0000313" key="12">
    <source>
        <dbReference type="EMBL" id="MCI0183166.1"/>
    </source>
</evidence>
<evidence type="ECO:0000256" key="9">
    <source>
        <dbReference type="ARBA" id="ARBA00023141"/>
    </source>
</evidence>
<dbReference type="Gene3D" id="3.40.50.300">
    <property type="entry name" value="P-loop containing nucleotide triphosphate hydrolases"/>
    <property type="match status" value="1"/>
</dbReference>
<dbReference type="PRINTS" id="PR01100">
    <property type="entry name" value="SHIKIMTKNASE"/>
</dbReference>
<dbReference type="EMBL" id="JALBUF010000003">
    <property type="protein sequence ID" value="MCI0183166.1"/>
    <property type="molecule type" value="Genomic_DNA"/>
</dbReference>
<dbReference type="Proteomes" id="UP001139263">
    <property type="component" value="Unassembled WGS sequence"/>
</dbReference>
<keyword evidence="11" id="KW-0479">Metal-binding</keyword>
<evidence type="ECO:0000256" key="5">
    <source>
        <dbReference type="ARBA" id="ARBA00022679"/>
    </source>
</evidence>
<comment type="subunit">
    <text evidence="11">Monomer.</text>
</comment>
<keyword evidence="13" id="KW-1185">Reference proteome</keyword>
<proteinExistence type="inferred from homology"/>
<dbReference type="GO" id="GO:0008652">
    <property type="term" value="P:amino acid biosynthetic process"/>
    <property type="evidence" value="ECO:0007669"/>
    <property type="project" value="UniProtKB-KW"/>
</dbReference>
<evidence type="ECO:0000256" key="7">
    <source>
        <dbReference type="ARBA" id="ARBA00022777"/>
    </source>
</evidence>
<feature type="binding site" evidence="11">
    <location>
        <position position="137"/>
    </location>
    <ligand>
        <name>substrate</name>
    </ligand>
</feature>
<name>A0A9X1V7M2_9BACL</name>
<dbReference type="RefSeq" id="WP_241713062.1">
    <property type="nucleotide sequence ID" value="NZ_JALBUF010000003.1"/>
</dbReference>
<comment type="cofactor">
    <cofactor evidence="11">
        <name>Mg(2+)</name>
        <dbReference type="ChEBI" id="CHEBI:18420"/>
    </cofactor>
    <text evidence="11">Binds 1 Mg(2+) ion per subunit.</text>
</comment>
<dbReference type="Pfam" id="PF01202">
    <property type="entry name" value="SKI"/>
    <property type="match status" value="1"/>
</dbReference>
<keyword evidence="11" id="KW-0460">Magnesium</keyword>
<gene>
    <name evidence="11 12" type="primary">aroK</name>
    <name evidence="12" type="ORF">MM817_01436</name>
</gene>
<keyword evidence="9 11" id="KW-0057">Aromatic amino acid biosynthesis</keyword>
<evidence type="ECO:0000256" key="6">
    <source>
        <dbReference type="ARBA" id="ARBA00022741"/>
    </source>
</evidence>
<dbReference type="HAMAP" id="MF_00109">
    <property type="entry name" value="Shikimate_kinase"/>
    <property type="match status" value="1"/>
</dbReference>
<keyword evidence="4 11" id="KW-0028">Amino-acid biosynthesis</keyword>
<sequence>MISLIGFTGAGKSSLGRLLSLRYGLLVWDLDYFIACQEKMSISQIFSQKGELYFRDVEAAAIVALSSGPGSSYAVLATGGGAVLREESSKYLSEHSFVVHVHATLDVIVQRLKKDITRPLLQGENFESTIKELYENRKGKYDFADLTVDSQNLEMAASYIVGYYLENDIKR</sequence>
<keyword evidence="5 11" id="KW-0808">Transferase</keyword>
<feature type="binding site" evidence="11">
    <location>
        <position position="118"/>
    </location>
    <ligand>
        <name>ATP</name>
        <dbReference type="ChEBI" id="CHEBI:30616"/>
    </ligand>
</feature>
<evidence type="ECO:0000256" key="11">
    <source>
        <dbReference type="HAMAP-Rule" id="MF_00109"/>
    </source>
</evidence>
<evidence type="ECO:0000313" key="13">
    <source>
        <dbReference type="Proteomes" id="UP001139263"/>
    </source>
</evidence>
<dbReference type="AlphaFoldDB" id="A0A9X1V7M2"/>
<dbReference type="PROSITE" id="PS01128">
    <property type="entry name" value="SHIKIMATE_KINASE"/>
    <property type="match status" value="1"/>
</dbReference>
<organism evidence="12 13">
    <name type="scientific">Sulfoacidibacillus ferrooxidans</name>
    <dbReference type="NCBI Taxonomy" id="2005001"/>
    <lineage>
        <taxon>Bacteria</taxon>
        <taxon>Bacillati</taxon>
        <taxon>Bacillota</taxon>
        <taxon>Bacilli</taxon>
        <taxon>Bacillales</taxon>
        <taxon>Alicyclobacillaceae</taxon>
        <taxon>Sulfoacidibacillus</taxon>
    </lineage>
</organism>
<dbReference type="GO" id="GO:0009073">
    <property type="term" value="P:aromatic amino acid family biosynthetic process"/>
    <property type="evidence" value="ECO:0007669"/>
    <property type="project" value="UniProtKB-KW"/>
</dbReference>
<comment type="catalytic activity">
    <reaction evidence="10 11">
        <text>shikimate + ATP = 3-phosphoshikimate + ADP + H(+)</text>
        <dbReference type="Rhea" id="RHEA:13121"/>
        <dbReference type="ChEBI" id="CHEBI:15378"/>
        <dbReference type="ChEBI" id="CHEBI:30616"/>
        <dbReference type="ChEBI" id="CHEBI:36208"/>
        <dbReference type="ChEBI" id="CHEBI:145989"/>
        <dbReference type="ChEBI" id="CHEBI:456216"/>
        <dbReference type="EC" id="2.7.1.71"/>
    </reaction>
</comment>
<dbReference type="GO" id="GO:0005829">
    <property type="term" value="C:cytosol"/>
    <property type="evidence" value="ECO:0007669"/>
    <property type="project" value="TreeGrafter"/>
</dbReference>
<feature type="binding site" evidence="11">
    <location>
        <position position="31"/>
    </location>
    <ligand>
        <name>substrate</name>
    </ligand>
</feature>
<dbReference type="GO" id="GO:0000287">
    <property type="term" value="F:magnesium ion binding"/>
    <property type="evidence" value="ECO:0007669"/>
    <property type="project" value="UniProtKB-UniRule"/>
</dbReference>
<comment type="function">
    <text evidence="11">Catalyzes the specific phosphorylation of the 3-hydroxyl group of shikimic acid using ATP as a cosubstrate.</text>
</comment>
<protein>
    <recommendedName>
        <fullName evidence="3 11">Shikimate kinase</fullName>
        <shortName evidence="11">SK</shortName>
        <ecNumber evidence="3 11">2.7.1.71</ecNumber>
    </recommendedName>
</protein>
<keyword evidence="6 11" id="KW-0547">Nucleotide-binding</keyword>